<evidence type="ECO:0000256" key="1">
    <source>
        <dbReference type="SAM" id="SignalP"/>
    </source>
</evidence>
<protein>
    <submittedName>
        <fullName evidence="2">Uncharacterized protein</fullName>
    </submittedName>
</protein>
<dbReference type="GeneID" id="93860672"/>
<feature type="signal peptide" evidence="1">
    <location>
        <begin position="1"/>
        <end position="22"/>
    </location>
</feature>
<gene>
    <name evidence="2" type="ORF">NCTC10207_01268</name>
</gene>
<organism evidence="2 3">
    <name type="scientific">Rothia aeria</name>
    <dbReference type="NCBI Taxonomy" id="172042"/>
    <lineage>
        <taxon>Bacteria</taxon>
        <taxon>Bacillati</taxon>
        <taxon>Actinomycetota</taxon>
        <taxon>Actinomycetes</taxon>
        <taxon>Micrococcales</taxon>
        <taxon>Micrococcaceae</taxon>
        <taxon>Rothia</taxon>
    </lineage>
</organism>
<dbReference type="Proteomes" id="UP000282386">
    <property type="component" value="Chromosome"/>
</dbReference>
<evidence type="ECO:0000313" key="3">
    <source>
        <dbReference type="Proteomes" id="UP000282386"/>
    </source>
</evidence>
<dbReference type="PROSITE" id="PS51257">
    <property type="entry name" value="PROKAR_LIPOPROTEIN"/>
    <property type="match status" value="1"/>
</dbReference>
<evidence type="ECO:0000313" key="2">
    <source>
        <dbReference type="EMBL" id="VEI23171.1"/>
    </source>
</evidence>
<dbReference type="AlphaFoldDB" id="A0A7Z9A513"/>
<proteinExistence type="predicted"/>
<feature type="chain" id="PRO_5039476069" evidence="1">
    <location>
        <begin position="23"/>
        <end position="163"/>
    </location>
</feature>
<name>A0A7Z9A513_9MICC</name>
<dbReference type="EMBL" id="LR134479">
    <property type="protein sequence ID" value="VEI23171.1"/>
    <property type="molecule type" value="Genomic_DNA"/>
</dbReference>
<accession>A0A7Z9A513</accession>
<reference evidence="2 3" key="1">
    <citation type="submission" date="2018-12" db="EMBL/GenBank/DDBJ databases">
        <authorList>
            <consortium name="Pathogen Informatics"/>
        </authorList>
    </citation>
    <scope>NUCLEOTIDE SEQUENCE [LARGE SCALE GENOMIC DNA]</scope>
    <source>
        <strain evidence="2 3">NCTC10207</strain>
    </source>
</reference>
<keyword evidence="1" id="KW-0732">Signal</keyword>
<dbReference type="RefSeq" id="WP_023132935.1">
    <property type="nucleotide sequence ID" value="NZ_CAJPQC010000001.1"/>
</dbReference>
<sequence length="163" mass="17083">MAKKIVLLAATAVLLAGCSAEVAPGLTFTPAQDYGNRGDITVSAEVLSGNEHNGFHAKAGKVRFFQDGIEVNSAEQKLTEKTGYYRVGASNSHELAGKTISVAVYADDPQDTVKCAIKVTGEDHPVHHSEQAEGKGSAYCQVKLSSGPYQLPAGASGESKHSH</sequence>